<keyword evidence="2 3" id="KW-0450">Lipoyl</keyword>
<dbReference type="CDD" id="cd06848">
    <property type="entry name" value="GCS_H"/>
    <property type="match status" value="1"/>
</dbReference>
<dbReference type="Gene3D" id="2.40.50.100">
    <property type="match status" value="1"/>
</dbReference>
<dbReference type="InterPro" id="IPR011053">
    <property type="entry name" value="Single_hybrid_motif"/>
</dbReference>
<proteinExistence type="inferred from homology"/>
<evidence type="ECO:0000313" key="7">
    <source>
        <dbReference type="Proteomes" id="UP000286773"/>
    </source>
</evidence>
<gene>
    <name evidence="3" type="primary">gcvH</name>
    <name evidence="6" type="ORF">CBF27_03125</name>
</gene>
<dbReference type="GO" id="GO:0005960">
    <property type="term" value="C:glycine cleavage complex"/>
    <property type="evidence" value="ECO:0007669"/>
    <property type="project" value="InterPro"/>
</dbReference>
<dbReference type="PANTHER" id="PTHR11715:SF3">
    <property type="entry name" value="GLYCINE CLEAVAGE SYSTEM H PROTEIN-RELATED"/>
    <property type="match status" value="1"/>
</dbReference>
<comment type="caution">
    <text evidence="6">The sequence shown here is derived from an EMBL/GenBank/DDBJ whole genome shotgun (WGS) entry which is preliminary data.</text>
</comment>
<evidence type="ECO:0000256" key="1">
    <source>
        <dbReference type="ARBA" id="ARBA00009249"/>
    </source>
</evidence>
<dbReference type="InterPro" id="IPR017453">
    <property type="entry name" value="GCV_H_sub"/>
</dbReference>
<dbReference type="RefSeq" id="WP_126812326.1">
    <property type="nucleotide sequence ID" value="NZ_NGKC01000002.1"/>
</dbReference>
<evidence type="ECO:0000256" key="3">
    <source>
        <dbReference type="HAMAP-Rule" id="MF_00272"/>
    </source>
</evidence>
<comment type="subunit">
    <text evidence="3">The glycine cleavage system is composed of four proteins: P, T, L and H.</text>
</comment>
<dbReference type="InterPro" id="IPR000089">
    <property type="entry name" value="Biotin_lipoyl"/>
</dbReference>
<feature type="modified residue" description="N6-lipoyllysine" evidence="3 4">
    <location>
        <position position="64"/>
    </location>
</feature>
<evidence type="ECO:0000256" key="2">
    <source>
        <dbReference type="ARBA" id="ARBA00022823"/>
    </source>
</evidence>
<dbReference type="AlphaFoldDB" id="A0A430B0N5"/>
<dbReference type="EMBL" id="NGKC01000002">
    <property type="protein sequence ID" value="RSU13907.1"/>
    <property type="molecule type" value="Genomic_DNA"/>
</dbReference>
<dbReference type="InterPro" id="IPR033753">
    <property type="entry name" value="GCV_H/Fam206"/>
</dbReference>
<protein>
    <recommendedName>
        <fullName evidence="3">Glycine cleavage system H protein</fullName>
    </recommendedName>
</protein>
<dbReference type="SUPFAM" id="SSF51230">
    <property type="entry name" value="Single hybrid motif"/>
    <property type="match status" value="1"/>
</dbReference>
<dbReference type="OrthoDB" id="9796712at2"/>
<reference evidence="6 7" key="1">
    <citation type="submission" date="2017-05" db="EMBL/GenBank/DDBJ databases">
        <title>Vagococcus spp. assemblies.</title>
        <authorList>
            <person name="Gulvik C.A."/>
        </authorList>
    </citation>
    <scope>NUCLEOTIDE SEQUENCE [LARGE SCALE GENOMIC DNA]</scope>
    <source>
        <strain evidence="6 7">LMG 24798</strain>
    </source>
</reference>
<evidence type="ECO:0000259" key="5">
    <source>
        <dbReference type="PROSITE" id="PS50968"/>
    </source>
</evidence>
<dbReference type="PROSITE" id="PS00189">
    <property type="entry name" value="LIPOYL"/>
    <property type="match status" value="1"/>
</dbReference>
<keyword evidence="7" id="KW-1185">Reference proteome</keyword>
<evidence type="ECO:0000256" key="4">
    <source>
        <dbReference type="PIRSR" id="PIRSR617453-50"/>
    </source>
</evidence>
<dbReference type="Proteomes" id="UP000286773">
    <property type="component" value="Unassembled WGS sequence"/>
</dbReference>
<evidence type="ECO:0000313" key="6">
    <source>
        <dbReference type="EMBL" id="RSU13907.1"/>
    </source>
</evidence>
<sequence>MSRPEELKYLKTHEWVKFIDDTTAQVGITDFAQEQLGDIVFVELPEPGDEVEKGEQVAEVESVKTVSDIYSPFTGVISKINEDLEDSPEKVNEEPFSSWLFEVEQITDSEELISAADYQTVVEEEE</sequence>
<dbReference type="NCBIfam" id="TIGR00527">
    <property type="entry name" value="gcvH"/>
    <property type="match status" value="1"/>
</dbReference>
<dbReference type="Pfam" id="PF01597">
    <property type="entry name" value="GCV_H"/>
    <property type="match status" value="1"/>
</dbReference>
<comment type="cofactor">
    <cofactor evidence="3">
        <name>(R)-lipoate</name>
        <dbReference type="ChEBI" id="CHEBI:83088"/>
    </cofactor>
    <text evidence="3">Binds 1 lipoyl cofactor covalently.</text>
</comment>
<dbReference type="NCBIfam" id="NF002270">
    <property type="entry name" value="PRK01202.1"/>
    <property type="match status" value="1"/>
</dbReference>
<feature type="domain" description="Lipoyl-binding" evidence="5">
    <location>
        <begin position="23"/>
        <end position="104"/>
    </location>
</feature>
<dbReference type="InterPro" id="IPR002930">
    <property type="entry name" value="GCV_H"/>
</dbReference>
<dbReference type="PROSITE" id="PS50968">
    <property type="entry name" value="BIOTINYL_LIPOYL"/>
    <property type="match status" value="1"/>
</dbReference>
<comment type="function">
    <text evidence="3">The glycine cleavage system catalyzes the degradation of glycine. The H protein shuttles the methylamine group of glycine from the P protein to the T protein.</text>
</comment>
<dbReference type="PANTHER" id="PTHR11715">
    <property type="entry name" value="GLYCINE CLEAVAGE SYSTEM H PROTEIN"/>
    <property type="match status" value="1"/>
</dbReference>
<dbReference type="GO" id="GO:0019464">
    <property type="term" value="P:glycine decarboxylation via glycine cleavage system"/>
    <property type="evidence" value="ECO:0007669"/>
    <property type="project" value="UniProtKB-UniRule"/>
</dbReference>
<comment type="similarity">
    <text evidence="1 3">Belongs to the GcvH family.</text>
</comment>
<dbReference type="HAMAP" id="MF_00272">
    <property type="entry name" value="GcvH"/>
    <property type="match status" value="1"/>
</dbReference>
<dbReference type="GO" id="GO:0009249">
    <property type="term" value="P:protein lipoylation"/>
    <property type="evidence" value="ECO:0007669"/>
    <property type="project" value="TreeGrafter"/>
</dbReference>
<dbReference type="GO" id="GO:0005829">
    <property type="term" value="C:cytosol"/>
    <property type="evidence" value="ECO:0007669"/>
    <property type="project" value="TreeGrafter"/>
</dbReference>
<dbReference type="InterPro" id="IPR003016">
    <property type="entry name" value="2-oxoA_DH_lipoyl-BS"/>
</dbReference>
<organism evidence="6 7">
    <name type="scientific">Vagococcus acidifermentans</name>
    <dbReference type="NCBI Taxonomy" id="564710"/>
    <lineage>
        <taxon>Bacteria</taxon>
        <taxon>Bacillati</taxon>
        <taxon>Bacillota</taxon>
        <taxon>Bacilli</taxon>
        <taxon>Lactobacillales</taxon>
        <taxon>Enterococcaceae</taxon>
        <taxon>Vagococcus</taxon>
    </lineage>
</organism>
<name>A0A430B0N5_9ENTE</name>
<accession>A0A430B0N5</accession>